<feature type="non-terminal residue" evidence="1">
    <location>
        <position position="27"/>
    </location>
</feature>
<organism evidence="1 2">
    <name type="scientific">Trifolium medium</name>
    <dbReference type="NCBI Taxonomy" id="97028"/>
    <lineage>
        <taxon>Eukaryota</taxon>
        <taxon>Viridiplantae</taxon>
        <taxon>Streptophyta</taxon>
        <taxon>Embryophyta</taxon>
        <taxon>Tracheophyta</taxon>
        <taxon>Spermatophyta</taxon>
        <taxon>Magnoliopsida</taxon>
        <taxon>eudicotyledons</taxon>
        <taxon>Gunneridae</taxon>
        <taxon>Pentapetalae</taxon>
        <taxon>rosids</taxon>
        <taxon>fabids</taxon>
        <taxon>Fabales</taxon>
        <taxon>Fabaceae</taxon>
        <taxon>Papilionoideae</taxon>
        <taxon>50 kb inversion clade</taxon>
        <taxon>NPAAA clade</taxon>
        <taxon>Hologalegina</taxon>
        <taxon>IRL clade</taxon>
        <taxon>Trifolieae</taxon>
        <taxon>Trifolium</taxon>
    </lineage>
</organism>
<evidence type="ECO:0000313" key="2">
    <source>
        <dbReference type="Proteomes" id="UP000265520"/>
    </source>
</evidence>
<evidence type="ECO:0000313" key="1">
    <source>
        <dbReference type="EMBL" id="MCI62271.1"/>
    </source>
</evidence>
<dbReference type="Proteomes" id="UP000265520">
    <property type="component" value="Unassembled WGS sequence"/>
</dbReference>
<sequence length="27" mass="2854">MVRNKTVAEVGVDAVYVGDGGKTEVME</sequence>
<name>A0A392TM79_9FABA</name>
<dbReference type="EMBL" id="LXQA010616036">
    <property type="protein sequence ID" value="MCI62271.1"/>
    <property type="molecule type" value="Genomic_DNA"/>
</dbReference>
<proteinExistence type="predicted"/>
<keyword evidence="2" id="KW-1185">Reference proteome</keyword>
<accession>A0A392TM79</accession>
<protein>
    <submittedName>
        <fullName evidence="1">Uncharacterized protein</fullName>
    </submittedName>
</protein>
<reference evidence="1 2" key="1">
    <citation type="journal article" date="2018" name="Front. Plant Sci.">
        <title>Red Clover (Trifolium pratense) and Zigzag Clover (T. medium) - A Picture of Genomic Similarities and Differences.</title>
        <authorList>
            <person name="Dluhosova J."/>
            <person name="Istvanek J."/>
            <person name="Nedelnik J."/>
            <person name="Repkova J."/>
        </authorList>
    </citation>
    <scope>NUCLEOTIDE SEQUENCE [LARGE SCALE GENOMIC DNA]</scope>
    <source>
        <strain evidence="2">cv. 10/8</strain>
        <tissue evidence="1">Leaf</tissue>
    </source>
</reference>
<dbReference type="AlphaFoldDB" id="A0A392TM79"/>
<comment type="caution">
    <text evidence="1">The sequence shown here is derived from an EMBL/GenBank/DDBJ whole genome shotgun (WGS) entry which is preliminary data.</text>
</comment>